<gene>
    <name evidence="3" type="ordered locus">HTH_1141</name>
</gene>
<dbReference type="eggNOG" id="COG0399">
    <property type="taxonomic scope" value="Bacteria"/>
</dbReference>
<name>D3DIE3_HYDTT</name>
<evidence type="ECO:0000313" key="4">
    <source>
        <dbReference type="Proteomes" id="UP000002574"/>
    </source>
</evidence>
<dbReference type="GO" id="GO:0000271">
    <property type="term" value="P:polysaccharide biosynthetic process"/>
    <property type="evidence" value="ECO:0007669"/>
    <property type="project" value="TreeGrafter"/>
</dbReference>
<dbReference type="InterPro" id="IPR000653">
    <property type="entry name" value="DegT/StrS_aminotransferase"/>
</dbReference>
<accession>D3DIE3</accession>
<evidence type="ECO:0000256" key="2">
    <source>
        <dbReference type="RuleBase" id="RU004508"/>
    </source>
</evidence>
<dbReference type="PIRSF" id="PIRSF000390">
    <property type="entry name" value="PLP_StrS"/>
    <property type="match status" value="1"/>
</dbReference>
<dbReference type="GO" id="GO:0008483">
    <property type="term" value="F:transaminase activity"/>
    <property type="evidence" value="ECO:0007669"/>
    <property type="project" value="UniProtKB-KW"/>
</dbReference>
<proteinExistence type="inferred from homology"/>
<protein>
    <submittedName>
        <fullName evidence="3">Aminotransferase</fullName>
    </submittedName>
</protein>
<keyword evidence="3" id="KW-0032">Aminotransferase</keyword>
<dbReference type="PANTHER" id="PTHR30244">
    <property type="entry name" value="TRANSAMINASE"/>
    <property type="match status" value="1"/>
</dbReference>
<dbReference type="PANTHER" id="PTHR30244:SF34">
    <property type="entry name" value="DTDP-4-AMINO-4,6-DIDEOXYGALACTOSE TRANSAMINASE"/>
    <property type="match status" value="1"/>
</dbReference>
<dbReference type="InterPro" id="IPR015422">
    <property type="entry name" value="PyrdxlP-dep_Trfase_small"/>
</dbReference>
<evidence type="ECO:0000313" key="3">
    <source>
        <dbReference type="EMBL" id="BAI69595.1"/>
    </source>
</evidence>
<dbReference type="InterPro" id="IPR015424">
    <property type="entry name" value="PyrdxlP-dep_Trfase"/>
</dbReference>
<dbReference type="STRING" id="608538.HTH_1141"/>
<dbReference type="AlphaFoldDB" id="D3DIE3"/>
<reference evidence="3 4" key="1">
    <citation type="journal article" date="2010" name="J. Bacteriol.">
        <title>Complete genome sequence of the thermophilic, obligately chemolithoautotrophic hydrogen-oxidizing bacterium Hydrogenobacter thermophilus TK-6.</title>
        <authorList>
            <person name="Arai H."/>
            <person name="Kanbe H."/>
            <person name="Ishii M."/>
            <person name="Igarashi Y."/>
        </authorList>
    </citation>
    <scope>NUCLEOTIDE SEQUENCE [LARGE SCALE GENOMIC DNA]</scope>
    <source>
        <strain evidence="4">DSM 6534 / IAM 12695 / TK-6 [Tokyo]</strain>
    </source>
</reference>
<dbReference type="EMBL" id="AP011112">
    <property type="protein sequence ID" value="BAI69595.1"/>
    <property type="molecule type" value="Genomic_DNA"/>
</dbReference>
<dbReference type="Gene3D" id="3.90.1150.10">
    <property type="entry name" value="Aspartate Aminotransferase, domain 1"/>
    <property type="match status" value="1"/>
</dbReference>
<dbReference type="KEGG" id="hth:HTH_1141"/>
<dbReference type="SUPFAM" id="SSF53383">
    <property type="entry name" value="PLP-dependent transferases"/>
    <property type="match status" value="1"/>
</dbReference>
<comment type="similarity">
    <text evidence="1 2">Belongs to the DegT/DnrJ/EryC1 family.</text>
</comment>
<evidence type="ECO:0000256" key="1">
    <source>
        <dbReference type="ARBA" id="ARBA00037999"/>
    </source>
</evidence>
<dbReference type="InterPro" id="IPR015421">
    <property type="entry name" value="PyrdxlP-dep_Trfase_major"/>
</dbReference>
<dbReference type="GO" id="GO:0030170">
    <property type="term" value="F:pyridoxal phosphate binding"/>
    <property type="evidence" value="ECO:0007669"/>
    <property type="project" value="TreeGrafter"/>
</dbReference>
<keyword evidence="4" id="KW-1185">Reference proteome</keyword>
<keyword evidence="2" id="KW-0663">Pyridoxal phosphate</keyword>
<dbReference type="Pfam" id="PF01041">
    <property type="entry name" value="DegT_DnrJ_EryC1"/>
    <property type="match status" value="2"/>
</dbReference>
<organism evidence="3 4">
    <name type="scientific">Hydrogenobacter thermophilus (strain DSM 6534 / IAM 12695 / TK-6)</name>
    <dbReference type="NCBI Taxonomy" id="608538"/>
    <lineage>
        <taxon>Bacteria</taxon>
        <taxon>Pseudomonadati</taxon>
        <taxon>Aquificota</taxon>
        <taxon>Aquificia</taxon>
        <taxon>Aquificales</taxon>
        <taxon>Aquificaceae</taxon>
        <taxon>Hydrogenobacter</taxon>
    </lineage>
</organism>
<keyword evidence="3" id="KW-0808">Transferase</keyword>
<dbReference type="Proteomes" id="UP000002574">
    <property type="component" value="Chromosome"/>
</dbReference>
<dbReference type="Gene3D" id="3.40.640.10">
    <property type="entry name" value="Type I PLP-dependent aspartate aminotransferase-like (Major domain)"/>
    <property type="match status" value="1"/>
</dbReference>
<sequence length="352" mass="40377">MIPFKPYGYSKEEMASAVEAMSHPYFFSGLIRRELEDFFCQKTGRRYALAVKEFITPLLEVLDYIGIGKGSKVVLSPLSYFKHFSPYLRIAGYEPTYADVERWFLNLDVKRMPQVLTEDMKVLIVNNSLGIPADWDAIMKLIKDRILIEDSRETIFTEYKGKPAGSFGYISLLGFSDSSIITGHGGIILTDDKLLYHRLRENVELMDDITSALILSQTKHLDEKLKIRSELAGLYSQLLINIEGLKPQFHPKYVSKMCWSYFCIHLGKRYADNARELIRELLADDGIEVREYPISQDIIEGRKISYLHIAHEVGTRALLLPIHEDITDEDVYFVCERLKEHVVQVGAGSIDH</sequence>